<gene>
    <name evidence="2" type="ORF">AMD02_04940</name>
</gene>
<dbReference type="Gene3D" id="4.10.810.10">
    <property type="entry name" value="Virus Scaffolding Protein, Chain A"/>
    <property type="match status" value="1"/>
</dbReference>
<dbReference type="RefSeq" id="WP_010899106.1">
    <property type="nucleotide sequence ID" value="NZ_CP040441.1"/>
</dbReference>
<evidence type="ECO:0000313" key="2">
    <source>
        <dbReference type="EMBL" id="KOO38278.1"/>
    </source>
</evidence>
<dbReference type="SMART" id="SM00914">
    <property type="entry name" value="IDEAL"/>
    <property type="match status" value="1"/>
</dbReference>
<dbReference type="InterPro" id="IPR014957">
    <property type="entry name" value="IDEAL_dom"/>
</dbReference>
<dbReference type="EMBL" id="LILD01000001">
    <property type="protein sequence ID" value="KOO38278.1"/>
    <property type="molecule type" value="Genomic_DNA"/>
</dbReference>
<reference evidence="2" key="1">
    <citation type="submission" date="2015-08" db="EMBL/GenBank/DDBJ databases">
        <title>Complete DNA Sequence of Pseudomonas syringae pv. actinidiae, the Causal Agent of Kiwifruit Canker Disease.</title>
        <authorList>
            <person name="Rikkerink E.H.A."/>
            <person name="Fineran P.C."/>
        </authorList>
    </citation>
    <scope>NUCLEOTIDE SEQUENCE</scope>
    <source>
        <strain evidence="2">DSM 13666</strain>
    </source>
</reference>
<name>A0A0M0KIM7_ALKHA</name>
<accession>A0A0M0KIM7</accession>
<protein>
    <recommendedName>
        <fullName evidence="1">IDEAL domain-containing protein</fullName>
    </recommendedName>
</protein>
<proteinExistence type="predicted"/>
<organism evidence="2">
    <name type="scientific">Halalkalibacterium halodurans</name>
    <name type="common">Bacillus halodurans</name>
    <dbReference type="NCBI Taxonomy" id="86665"/>
    <lineage>
        <taxon>Bacteria</taxon>
        <taxon>Bacillati</taxon>
        <taxon>Bacillota</taxon>
        <taxon>Bacilli</taxon>
        <taxon>Bacillales</taxon>
        <taxon>Bacillaceae</taxon>
        <taxon>Halalkalibacterium (ex Joshi et al. 2022)</taxon>
    </lineage>
</organism>
<comment type="caution">
    <text evidence="2">The sequence shown here is derived from an EMBL/GenBank/DDBJ whole genome shotgun (WGS) entry which is preliminary data.</text>
</comment>
<feature type="domain" description="IDEAL" evidence="1">
    <location>
        <begin position="36"/>
        <end position="72"/>
    </location>
</feature>
<dbReference type="OMA" id="HFAMERQ"/>
<dbReference type="PATRIC" id="fig|136160.3.peg.1266"/>
<dbReference type="InterPro" id="IPR027393">
    <property type="entry name" value="Virus_scaffolding_prot_C"/>
</dbReference>
<dbReference type="GeneID" id="87598484"/>
<sequence length="97" mass="11621">MSQHFAMERQALRQLRKLRVEKRPESVLQSLYAQAILEYAIFAYRKKEIDEAIDQALEKRDQDAFMSLTNKRQVFIDEYKNGKIVEEQGHKLQLLFF</sequence>
<dbReference type="Pfam" id="PF08858">
    <property type="entry name" value="IDEAL"/>
    <property type="match status" value="1"/>
</dbReference>
<evidence type="ECO:0000259" key="1">
    <source>
        <dbReference type="SMART" id="SM00914"/>
    </source>
</evidence>
<dbReference type="AlphaFoldDB" id="A0A0M0KIM7"/>